<sequence length="747" mass="84159">MKANWTRKARNLGHCDDLPRSSCRLASSLPAQKRRISVKIHGFDTQELAEIDGVKQNPNKEGIVEMGSAGIDDSSQKAIEPELVDIGNKLLRRSSSTDDLLMLFDEAETLLAKVWQQPPRSTCKALLQIMKALITDEVLHNDDLNVQIAVASCCNELTRITAPEFPYEDDIMRDIFQLFMIAFEQLSCESGHNYYRALHIVETVAKVRSSLILLDVDTDGLVVEMFRLFLNKIGSKNSSDVFKYMEMIMTMVIEESDEISFDLLRPLLASVKMKNRDILPISWELGNKVFENCATKLQRYLKEAVKAMSLEFDDYAEIVACICRETYDDNDMVSKEVSPAAGVASQTDRISKAVKDICSLQTDDGNVTKLDSENLLEAVKDSHQIILSDADTGALRKRRRKPSPASRPKEDEHTMGTGDSYSHEGSPGYNVEKKDLALMSERGHSSMLSNSLRKKKDSFSESSLAKNGQSHKKKSMVNQQKDLEFTSTLKSKILKMKERGHDAPKKTGKRVIAGSSKMRVEKKGGVIGDPDKEEKHQLSPQMRGSPMSKPAKANLVKDKKKSKKPRADFGEELISLRIQVWWPMDEMFYPGTVKAFDPETKKHEVLYDDDEIELLNLRKEKWKLFRDEKSRQKQVTGHSSPSRELIKTKENKKRKADKLKKQQQHAGSSSKRLKGENHALSKSKDATSPDFHQAVAEFDEETCETNISAMDGGENLVSKEGSEISIKETKGNHIQEMHEVINPDVGS</sequence>
<feature type="compositionally biased region" description="Basic residues" evidence="5">
    <location>
        <begin position="650"/>
        <end position="663"/>
    </location>
</feature>
<evidence type="ECO:0000256" key="4">
    <source>
        <dbReference type="ARBA" id="ARBA00023242"/>
    </source>
</evidence>
<feature type="region of interest" description="Disordered" evidence="5">
    <location>
        <begin position="522"/>
        <end position="566"/>
    </location>
</feature>
<feature type="compositionally biased region" description="Polar residues" evidence="5">
    <location>
        <begin position="633"/>
        <end position="642"/>
    </location>
</feature>
<comment type="subcellular location">
    <subcellularLocation>
        <location evidence="1">Nucleus</location>
    </subcellularLocation>
</comment>
<feature type="region of interest" description="Disordered" evidence="5">
    <location>
        <begin position="389"/>
        <end position="430"/>
    </location>
</feature>
<feature type="region of interest" description="Disordered" evidence="5">
    <location>
        <begin position="628"/>
        <end position="695"/>
    </location>
</feature>
<dbReference type="CDD" id="cd20404">
    <property type="entry name" value="Tudor_Agenet_AtEML-like"/>
    <property type="match status" value="1"/>
</dbReference>
<evidence type="ECO:0000256" key="3">
    <source>
        <dbReference type="ARBA" id="ARBA00023204"/>
    </source>
</evidence>
<dbReference type="EMBL" id="PNBA02000020">
    <property type="protein sequence ID" value="KAG6388387.1"/>
    <property type="molecule type" value="Genomic_DNA"/>
</dbReference>
<evidence type="ECO:0000313" key="6">
    <source>
        <dbReference type="EMBL" id="KAG6388387.1"/>
    </source>
</evidence>
<evidence type="ECO:0000256" key="5">
    <source>
        <dbReference type="SAM" id="MobiDB-lite"/>
    </source>
</evidence>
<reference evidence="6" key="2">
    <citation type="submission" date="2020-08" db="EMBL/GenBank/DDBJ databases">
        <title>Plant Genome Project.</title>
        <authorList>
            <person name="Zhang R.-G."/>
        </authorList>
    </citation>
    <scope>NUCLEOTIDE SEQUENCE</scope>
    <source>
        <strain evidence="6">Huo1</strain>
        <tissue evidence="6">Leaf</tissue>
    </source>
</reference>
<reference evidence="6" key="1">
    <citation type="submission" date="2018-01" db="EMBL/GenBank/DDBJ databases">
        <authorList>
            <person name="Mao J.F."/>
        </authorList>
    </citation>
    <scope>NUCLEOTIDE SEQUENCE</scope>
    <source>
        <strain evidence="6">Huo1</strain>
        <tissue evidence="6">Leaf</tissue>
    </source>
</reference>
<name>A0A8X8W535_SALSN</name>
<evidence type="ECO:0000256" key="1">
    <source>
        <dbReference type="ARBA" id="ARBA00004123"/>
    </source>
</evidence>
<evidence type="ECO:0000313" key="7">
    <source>
        <dbReference type="Proteomes" id="UP000298416"/>
    </source>
</evidence>
<keyword evidence="3" id="KW-0234">DNA repair</keyword>
<dbReference type="GO" id="GO:0006281">
    <property type="term" value="P:DNA repair"/>
    <property type="evidence" value="ECO:0007669"/>
    <property type="project" value="UniProtKB-KW"/>
</dbReference>
<dbReference type="GO" id="GO:0005634">
    <property type="term" value="C:nucleus"/>
    <property type="evidence" value="ECO:0007669"/>
    <property type="project" value="UniProtKB-SubCell"/>
</dbReference>
<evidence type="ECO:0000256" key="2">
    <source>
        <dbReference type="ARBA" id="ARBA00022763"/>
    </source>
</evidence>
<comment type="caution">
    <text evidence="6">The sequence shown here is derived from an EMBL/GenBank/DDBJ whole genome shotgun (WGS) entry which is preliminary data.</text>
</comment>
<accession>A0A8X8W535</accession>
<dbReference type="Pfam" id="PF20168">
    <property type="entry name" value="PDS5"/>
    <property type="match status" value="1"/>
</dbReference>
<evidence type="ECO:0008006" key="8">
    <source>
        <dbReference type="Google" id="ProtNLM"/>
    </source>
</evidence>
<dbReference type="AlphaFoldDB" id="A0A8X8W535"/>
<protein>
    <recommendedName>
        <fullName evidence="8">Sister chromatid cohesion protein PDS5</fullName>
    </recommendedName>
</protein>
<dbReference type="Proteomes" id="UP000298416">
    <property type="component" value="Unassembled WGS sequence"/>
</dbReference>
<keyword evidence="2" id="KW-0227">DNA damage</keyword>
<proteinExistence type="predicted"/>
<keyword evidence="7" id="KW-1185">Reference proteome</keyword>
<dbReference type="PANTHER" id="PTHR12663">
    <property type="entry name" value="ANDROGEN INDUCED INHIBITOR OF PROLIFERATION AS3 / PDS5-RELATED"/>
    <property type="match status" value="1"/>
</dbReference>
<dbReference type="PANTHER" id="PTHR12663:SF69">
    <property type="entry name" value="SISTER CHROMATID COHESION PROTEIN PDS5 HOMOLOG E"/>
    <property type="match status" value="1"/>
</dbReference>
<organism evidence="6">
    <name type="scientific">Salvia splendens</name>
    <name type="common">Scarlet sage</name>
    <dbReference type="NCBI Taxonomy" id="180675"/>
    <lineage>
        <taxon>Eukaryota</taxon>
        <taxon>Viridiplantae</taxon>
        <taxon>Streptophyta</taxon>
        <taxon>Embryophyta</taxon>
        <taxon>Tracheophyta</taxon>
        <taxon>Spermatophyta</taxon>
        <taxon>Magnoliopsida</taxon>
        <taxon>eudicotyledons</taxon>
        <taxon>Gunneridae</taxon>
        <taxon>Pentapetalae</taxon>
        <taxon>asterids</taxon>
        <taxon>lamiids</taxon>
        <taxon>Lamiales</taxon>
        <taxon>Lamiaceae</taxon>
        <taxon>Nepetoideae</taxon>
        <taxon>Mentheae</taxon>
        <taxon>Salviinae</taxon>
        <taxon>Salvia</taxon>
        <taxon>Salvia subgen. Calosphace</taxon>
        <taxon>core Calosphace</taxon>
    </lineage>
</organism>
<dbReference type="Gene3D" id="2.30.30.140">
    <property type="match status" value="1"/>
</dbReference>
<feature type="compositionally biased region" description="Basic and acidic residues" evidence="5">
    <location>
        <begin position="673"/>
        <end position="687"/>
    </location>
</feature>
<feature type="compositionally biased region" description="Basic and acidic residues" evidence="5">
    <location>
        <begin position="522"/>
        <end position="537"/>
    </location>
</feature>
<dbReference type="GO" id="GO:0000785">
    <property type="term" value="C:chromatin"/>
    <property type="evidence" value="ECO:0007669"/>
    <property type="project" value="TreeGrafter"/>
</dbReference>
<dbReference type="GO" id="GO:0007064">
    <property type="term" value="P:mitotic sister chromatid cohesion"/>
    <property type="evidence" value="ECO:0007669"/>
    <property type="project" value="InterPro"/>
</dbReference>
<keyword evidence="4" id="KW-0539">Nucleus</keyword>
<dbReference type="InterPro" id="IPR039776">
    <property type="entry name" value="Pds5"/>
</dbReference>
<gene>
    <name evidence="6" type="ORF">SASPL_149812</name>
</gene>
<feature type="region of interest" description="Disordered" evidence="5">
    <location>
        <begin position="442"/>
        <end position="478"/>
    </location>
</feature>